<proteinExistence type="predicted"/>
<evidence type="ECO:0000256" key="1">
    <source>
        <dbReference type="SAM" id="MobiDB-lite"/>
    </source>
</evidence>
<accession>A0ABY5YRI3</accession>
<name>A0ABY5YRI3_9MICC</name>
<dbReference type="RefSeq" id="WP_260652893.1">
    <property type="nucleotide sequence ID" value="NZ_CP104275.1"/>
</dbReference>
<gene>
    <name evidence="4" type="ORF">N2K95_03255</name>
</gene>
<dbReference type="EMBL" id="CP104275">
    <property type="protein sequence ID" value="UWX97716.1"/>
    <property type="molecule type" value="Genomic_DNA"/>
</dbReference>
<keyword evidence="5" id="KW-1185">Reference proteome</keyword>
<evidence type="ECO:0000313" key="5">
    <source>
        <dbReference type="Proteomes" id="UP001059859"/>
    </source>
</evidence>
<protein>
    <submittedName>
        <fullName evidence="4">Thermonuclease family protein</fullName>
    </submittedName>
</protein>
<dbReference type="Proteomes" id="UP001059859">
    <property type="component" value="Chromosome"/>
</dbReference>
<dbReference type="PROSITE" id="PS51257">
    <property type="entry name" value="PROKAR_LIPOPROTEIN"/>
    <property type="match status" value="1"/>
</dbReference>
<dbReference type="SMART" id="SM00318">
    <property type="entry name" value="SNc"/>
    <property type="match status" value="1"/>
</dbReference>
<feature type="compositionally biased region" description="Low complexity" evidence="1">
    <location>
        <begin position="322"/>
        <end position="334"/>
    </location>
</feature>
<feature type="compositionally biased region" description="Low complexity" evidence="1">
    <location>
        <begin position="281"/>
        <end position="290"/>
    </location>
</feature>
<dbReference type="PROSITE" id="PS01284">
    <property type="entry name" value="TNASE_2"/>
    <property type="match status" value="1"/>
</dbReference>
<dbReference type="Gene3D" id="2.40.50.90">
    <property type="match status" value="1"/>
</dbReference>
<evidence type="ECO:0000259" key="3">
    <source>
        <dbReference type="PROSITE" id="PS50830"/>
    </source>
</evidence>
<reference evidence="4" key="1">
    <citation type="submission" date="2022-09" db="EMBL/GenBank/DDBJ databases">
        <title>Novel species in genus Arthrobacter.</title>
        <authorList>
            <person name="Liu Y."/>
        </authorList>
    </citation>
    <scope>NUCLEOTIDE SEQUENCE</scope>
    <source>
        <strain evidence="4">Zg-Y815</strain>
    </source>
</reference>
<keyword evidence="2" id="KW-0732">Signal</keyword>
<evidence type="ECO:0000313" key="4">
    <source>
        <dbReference type="EMBL" id="UWX97716.1"/>
    </source>
</evidence>
<sequence length="370" mass="38774">MISRKAALAAAAVVVVAASTAGCTSASTADSSNKNQGEVVRVIDGDTLVVNFEDQELTVRLLNVDTPETKDPNKPVECLGPEATDFIEDALPPGSTVTLEFDVEREDRYGRTLAGVYDADDRLINAEVARQGLGIPVTYEPNAKFRPPVDAAYEEARDNQAGMYDADVACTVPAMVDALEQTAEQAAAQAEGSSVATAASAAAAVLALARTADTAFDVLDAGAKAGTSMMWAALSDAEKTAFKERAAAAKTQVHERHETLVSIQNERQAVEDEAQRVAAEAEAERAAAAQAEEDRKAAEAAQAEANRVAAEQAEANRIAAEQAEANRRAATPQYVAPPAPEYVAPPAQSGPPGYTGPRCYAPGGQSWRPC</sequence>
<feature type="region of interest" description="Disordered" evidence="1">
    <location>
        <begin position="322"/>
        <end position="370"/>
    </location>
</feature>
<dbReference type="Pfam" id="PF00565">
    <property type="entry name" value="SNase"/>
    <property type="match status" value="1"/>
</dbReference>
<feature type="signal peptide" evidence="2">
    <location>
        <begin position="1"/>
        <end position="21"/>
    </location>
</feature>
<dbReference type="PROSITE" id="PS50830">
    <property type="entry name" value="TNASE_3"/>
    <property type="match status" value="1"/>
</dbReference>
<feature type="region of interest" description="Disordered" evidence="1">
    <location>
        <begin position="281"/>
        <end position="308"/>
    </location>
</feature>
<dbReference type="InterPro" id="IPR016071">
    <property type="entry name" value="Staphylococal_nuclease_OB-fold"/>
</dbReference>
<dbReference type="SUPFAM" id="SSF50199">
    <property type="entry name" value="Staphylococcal nuclease"/>
    <property type="match status" value="1"/>
</dbReference>
<feature type="chain" id="PRO_5046329523" evidence="2">
    <location>
        <begin position="22"/>
        <end position="370"/>
    </location>
</feature>
<organism evidence="4 5">
    <name type="scientific">Arthrobacter zhaoxinii</name>
    <dbReference type="NCBI Taxonomy" id="2964616"/>
    <lineage>
        <taxon>Bacteria</taxon>
        <taxon>Bacillati</taxon>
        <taxon>Actinomycetota</taxon>
        <taxon>Actinomycetes</taxon>
        <taxon>Micrococcales</taxon>
        <taxon>Micrococcaceae</taxon>
        <taxon>Arthrobacter</taxon>
    </lineage>
</organism>
<dbReference type="InterPro" id="IPR002071">
    <property type="entry name" value="Thermonucl_AS"/>
</dbReference>
<evidence type="ECO:0000256" key="2">
    <source>
        <dbReference type="SAM" id="SignalP"/>
    </source>
</evidence>
<dbReference type="CDD" id="cd00084">
    <property type="entry name" value="HMG-box_SF"/>
    <property type="match status" value="1"/>
</dbReference>
<dbReference type="PROSITE" id="PS01123">
    <property type="entry name" value="TNASE_1"/>
    <property type="match status" value="1"/>
</dbReference>
<feature type="compositionally biased region" description="Low complexity" evidence="1">
    <location>
        <begin position="299"/>
        <end position="308"/>
    </location>
</feature>
<feature type="domain" description="TNase-like" evidence="3">
    <location>
        <begin position="33"/>
        <end position="166"/>
    </location>
</feature>
<dbReference type="InterPro" id="IPR035437">
    <property type="entry name" value="SNase_OB-fold_sf"/>
</dbReference>